<evidence type="ECO:0000313" key="10">
    <source>
        <dbReference type="Proteomes" id="UP000715965"/>
    </source>
</evidence>
<evidence type="ECO:0000259" key="8">
    <source>
        <dbReference type="Pfam" id="PF01029"/>
    </source>
</evidence>
<proteinExistence type="inferred from homology"/>
<dbReference type="EMBL" id="JADDOJ010000072">
    <property type="protein sequence ID" value="MBE7941978.1"/>
    <property type="molecule type" value="Genomic_DNA"/>
</dbReference>
<dbReference type="InterPro" id="IPR035926">
    <property type="entry name" value="NusB-like_sf"/>
</dbReference>
<keyword evidence="10" id="KW-1185">Reference proteome</keyword>
<evidence type="ECO:0000256" key="3">
    <source>
        <dbReference type="ARBA" id="ARBA00022884"/>
    </source>
</evidence>
<evidence type="ECO:0000313" key="9">
    <source>
        <dbReference type="EMBL" id="MBE7941978.1"/>
    </source>
</evidence>
<gene>
    <name evidence="6 9" type="primary">nusB</name>
    <name evidence="9" type="ORF">IM725_15470</name>
</gene>
<reference evidence="9 10" key="1">
    <citation type="submission" date="2020-10" db="EMBL/GenBank/DDBJ databases">
        <title>Draft genome of Ramlibacter aquaticus LMG 30558.</title>
        <authorList>
            <person name="Props R."/>
        </authorList>
    </citation>
    <scope>NUCLEOTIDE SEQUENCE [LARGE SCALE GENOMIC DNA]</scope>
    <source>
        <strain evidence="9 10">LMG 30558</strain>
    </source>
</reference>
<keyword evidence="2 6" id="KW-0889">Transcription antitermination</keyword>
<dbReference type="RefSeq" id="WP_193781537.1">
    <property type="nucleotide sequence ID" value="NZ_JADDOJ010000072.1"/>
</dbReference>
<protein>
    <recommendedName>
        <fullName evidence="6">Transcription antitermination protein NusB</fullName>
    </recommendedName>
    <alternativeName>
        <fullName evidence="6">Antitermination factor NusB</fullName>
    </alternativeName>
</protein>
<dbReference type="InterPro" id="IPR006027">
    <property type="entry name" value="NusB_RsmB_TIM44"/>
</dbReference>
<dbReference type="PANTHER" id="PTHR11078">
    <property type="entry name" value="N UTILIZATION SUBSTANCE PROTEIN B-RELATED"/>
    <property type="match status" value="1"/>
</dbReference>
<name>A0ABR9SHY2_9BURK</name>
<dbReference type="Gene3D" id="1.10.940.10">
    <property type="entry name" value="NusB-like"/>
    <property type="match status" value="1"/>
</dbReference>
<comment type="caution">
    <text evidence="9">The sequence shown here is derived from an EMBL/GenBank/DDBJ whole genome shotgun (WGS) entry which is preliminary data.</text>
</comment>
<accession>A0ABR9SHY2</accession>
<dbReference type="PANTHER" id="PTHR11078:SF3">
    <property type="entry name" value="ANTITERMINATION NUSB DOMAIN-CONTAINING PROTEIN"/>
    <property type="match status" value="1"/>
</dbReference>
<evidence type="ECO:0000256" key="6">
    <source>
        <dbReference type="HAMAP-Rule" id="MF_00073"/>
    </source>
</evidence>
<evidence type="ECO:0000256" key="1">
    <source>
        <dbReference type="ARBA" id="ARBA00005952"/>
    </source>
</evidence>
<dbReference type="NCBIfam" id="TIGR01951">
    <property type="entry name" value="nusB"/>
    <property type="match status" value="1"/>
</dbReference>
<feature type="compositionally biased region" description="Low complexity" evidence="7">
    <location>
        <begin position="10"/>
        <end position="21"/>
    </location>
</feature>
<sequence length="168" mass="18160">MAAPSPSAPGRTATGARKASAKSARSRAREFALQALYQHLVGRNEAQAIDHFTRDLSGFHKADSAHYDALLHGCIRDADALDALIGPLLDRPLAEISPIEHAVMWIGAYEFQHAADVPWRVVLNECIELAKEFGGTDGHKYVNAVLNGLAPQLRAAEVEADRATGRAR</sequence>
<evidence type="ECO:0000256" key="5">
    <source>
        <dbReference type="ARBA" id="ARBA00023163"/>
    </source>
</evidence>
<keyword evidence="4 6" id="KW-0805">Transcription regulation</keyword>
<feature type="domain" description="NusB/RsmB/TIM44" evidence="8">
    <location>
        <begin position="27"/>
        <end position="149"/>
    </location>
</feature>
<dbReference type="SUPFAM" id="SSF48013">
    <property type="entry name" value="NusB-like"/>
    <property type="match status" value="1"/>
</dbReference>
<dbReference type="InterPro" id="IPR011605">
    <property type="entry name" value="NusB_fam"/>
</dbReference>
<feature type="region of interest" description="Disordered" evidence="7">
    <location>
        <begin position="1"/>
        <end position="21"/>
    </location>
</feature>
<comment type="similarity">
    <text evidence="1 6">Belongs to the NusB family.</text>
</comment>
<evidence type="ECO:0000256" key="4">
    <source>
        <dbReference type="ARBA" id="ARBA00023015"/>
    </source>
</evidence>
<comment type="function">
    <text evidence="6">Involved in transcription antitermination. Required for transcription of ribosomal RNA (rRNA) genes. Binds specifically to the boxA antiterminator sequence of the ribosomal RNA (rrn) operons.</text>
</comment>
<dbReference type="HAMAP" id="MF_00073">
    <property type="entry name" value="NusB"/>
    <property type="match status" value="1"/>
</dbReference>
<keyword evidence="3 6" id="KW-0694">RNA-binding</keyword>
<organism evidence="9 10">
    <name type="scientific">Ramlibacter aquaticus</name>
    <dbReference type="NCBI Taxonomy" id="2780094"/>
    <lineage>
        <taxon>Bacteria</taxon>
        <taxon>Pseudomonadati</taxon>
        <taxon>Pseudomonadota</taxon>
        <taxon>Betaproteobacteria</taxon>
        <taxon>Burkholderiales</taxon>
        <taxon>Comamonadaceae</taxon>
        <taxon>Ramlibacter</taxon>
    </lineage>
</organism>
<evidence type="ECO:0000256" key="2">
    <source>
        <dbReference type="ARBA" id="ARBA00022814"/>
    </source>
</evidence>
<evidence type="ECO:0000256" key="7">
    <source>
        <dbReference type="SAM" id="MobiDB-lite"/>
    </source>
</evidence>
<dbReference type="Pfam" id="PF01029">
    <property type="entry name" value="NusB"/>
    <property type="match status" value="1"/>
</dbReference>
<keyword evidence="5 6" id="KW-0804">Transcription</keyword>
<dbReference type="Proteomes" id="UP000715965">
    <property type="component" value="Unassembled WGS sequence"/>
</dbReference>